<proteinExistence type="predicted"/>
<evidence type="ECO:0000313" key="1">
    <source>
        <dbReference type="EMBL" id="CAK0818621.1"/>
    </source>
</evidence>
<organism evidence="1 2">
    <name type="scientific">Prorocentrum cordatum</name>
    <dbReference type="NCBI Taxonomy" id="2364126"/>
    <lineage>
        <taxon>Eukaryota</taxon>
        <taxon>Sar</taxon>
        <taxon>Alveolata</taxon>
        <taxon>Dinophyceae</taxon>
        <taxon>Prorocentrales</taxon>
        <taxon>Prorocentraceae</taxon>
        <taxon>Prorocentrum</taxon>
    </lineage>
</organism>
<accession>A0ABN9RLH3</accession>
<dbReference type="EMBL" id="CAUYUJ010006780">
    <property type="protein sequence ID" value="CAK0818621.1"/>
    <property type="molecule type" value="Genomic_DNA"/>
</dbReference>
<comment type="caution">
    <text evidence="1">The sequence shown here is derived from an EMBL/GenBank/DDBJ whole genome shotgun (WGS) entry which is preliminary data.</text>
</comment>
<evidence type="ECO:0000313" key="2">
    <source>
        <dbReference type="Proteomes" id="UP001189429"/>
    </source>
</evidence>
<dbReference type="Proteomes" id="UP001189429">
    <property type="component" value="Unassembled WGS sequence"/>
</dbReference>
<gene>
    <name evidence="1" type="ORF">PCOR1329_LOCUS20829</name>
</gene>
<reference evidence="1" key="1">
    <citation type="submission" date="2023-10" db="EMBL/GenBank/DDBJ databases">
        <authorList>
            <person name="Chen Y."/>
            <person name="Shah S."/>
            <person name="Dougan E. K."/>
            <person name="Thang M."/>
            <person name="Chan C."/>
        </authorList>
    </citation>
    <scope>NUCLEOTIDE SEQUENCE [LARGE SCALE GENOMIC DNA]</scope>
</reference>
<name>A0ABN9RLH3_9DINO</name>
<sequence length="277" mass="30622">MAMGAAGGAEAAGGTWEMLRQRLPWGQPLRQPRYYEHVSHDIPMRESRATSYRLPLLRAQGYAYRLPRHARLAEAIGPVIGATGAITLVVHILPVQQARRFPLVRAQSLVDGQLLQALGTPALEARQLPGWLAADAELGQMLADQRLHERLHEAGLQDSRGGAGTAGIAPDLDLDASQLESEEAQAWQAIYQSMAQELRDDSFHGTIGKRLEKWLAEDGEVVPGDLQDQIEDDELQRAAVRIALKYHLYNITRHEIADCTYDYNVHTSALSAALQRV</sequence>
<protein>
    <submittedName>
        <fullName evidence="1">Uncharacterized protein</fullName>
    </submittedName>
</protein>
<keyword evidence="2" id="KW-1185">Reference proteome</keyword>